<feature type="transmembrane region" description="Helical" evidence="1">
    <location>
        <begin position="85"/>
        <end position="106"/>
    </location>
</feature>
<dbReference type="InterPro" id="IPR010773">
    <property type="entry name" value="Mycophage_PG1_Gp7"/>
</dbReference>
<dbReference type="Proteomes" id="UP000229315">
    <property type="component" value="Unassembled WGS sequence"/>
</dbReference>
<protein>
    <recommendedName>
        <fullName evidence="4">DUF1360 domain-containing protein</fullName>
    </recommendedName>
</protein>
<organism evidence="2 3">
    <name type="scientific">Candidatus Kaiserbacteria bacterium CG10_big_fil_rev_8_21_14_0_10_45_20</name>
    <dbReference type="NCBI Taxonomy" id="1974607"/>
    <lineage>
        <taxon>Bacteria</taxon>
        <taxon>Candidatus Kaiseribacteriota</taxon>
    </lineage>
</organism>
<name>A0A2H0UG85_9BACT</name>
<keyword evidence="1" id="KW-0812">Transmembrane</keyword>
<gene>
    <name evidence="2" type="ORF">COU15_00665</name>
</gene>
<evidence type="ECO:0000256" key="1">
    <source>
        <dbReference type="SAM" id="Phobius"/>
    </source>
</evidence>
<evidence type="ECO:0000313" key="2">
    <source>
        <dbReference type="EMBL" id="PIR85434.1"/>
    </source>
</evidence>
<proteinExistence type="predicted"/>
<sequence>MQWYQKIDWWNIAFSVFFVFLLYVAFRLVTQSGVTASGISLGDTIIMALATFRLTRLMVYDSITKWVRNLFEDGKPMTFIGTAKTLVNCPWCMGLWFALIVTTAYFTAPILWFFMFVLALSAIASVMQISANAIGWSAEYKKQIVLRTRGDKPTAGTCG</sequence>
<evidence type="ECO:0000313" key="3">
    <source>
        <dbReference type="Proteomes" id="UP000229315"/>
    </source>
</evidence>
<dbReference type="Pfam" id="PF07098">
    <property type="entry name" value="DUF1360"/>
    <property type="match status" value="2"/>
</dbReference>
<dbReference type="EMBL" id="PFBH01000003">
    <property type="protein sequence ID" value="PIR85434.1"/>
    <property type="molecule type" value="Genomic_DNA"/>
</dbReference>
<reference evidence="3" key="1">
    <citation type="submission" date="2017-09" db="EMBL/GenBank/DDBJ databases">
        <title>Depth-based differentiation of microbial function through sediment-hosted aquifers and enrichment of novel symbionts in the deep terrestrial subsurface.</title>
        <authorList>
            <person name="Probst A.J."/>
            <person name="Ladd B."/>
            <person name="Jarett J.K."/>
            <person name="Geller-Mcgrath D.E."/>
            <person name="Sieber C.M.K."/>
            <person name="Emerson J.B."/>
            <person name="Anantharaman K."/>
            <person name="Thomas B.C."/>
            <person name="Malmstrom R."/>
            <person name="Stieglmeier M."/>
            <person name="Klingl A."/>
            <person name="Woyke T."/>
            <person name="Ryan C.M."/>
            <person name="Banfield J.F."/>
        </authorList>
    </citation>
    <scope>NUCLEOTIDE SEQUENCE [LARGE SCALE GENOMIC DNA]</scope>
</reference>
<evidence type="ECO:0008006" key="4">
    <source>
        <dbReference type="Google" id="ProtNLM"/>
    </source>
</evidence>
<accession>A0A2H0UG85</accession>
<feature type="transmembrane region" description="Helical" evidence="1">
    <location>
        <begin position="112"/>
        <end position="134"/>
    </location>
</feature>
<dbReference type="AlphaFoldDB" id="A0A2H0UG85"/>
<keyword evidence="1" id="KW-0472">Membrane</keyword>
<comment type="caution">
    <text evidence="2">The sequence shown here is derived from an EMBL/GenBank/DDBJ whole genome shotgun (WGS) entry which is preliminary data.</text>
</comment>
<feature type="transmembrane region" description="Helical" evidence="1">
    <location>
        <begin position="32"/>
        <end position="52"/>
    </location>
</feature>
<keyword evidence="1" id="KW-1133">Transmembrane helix</keyword>
<feature type="transmembrane region" description="Helical" evidence="1">
    <location>
        <begin position="7"/>
        <end position="26"/>
    </location>
</feature>